<dbReference type="AlphaFoldDB" id="A0A2H3CSI4"/>
<reference evidence="2" key="1">
    <citation type="journal article" date="2017" name="Nat. Ecol. Evol.">
        <title>Genome expansion and lineage-specific genetic innovations in the forest pathogenic fungi Armillaria.</title>
        <authorList>
            <person name="Sipos G."/>
            <person name="Prasanna A.N."/>
            <person name="Walter M.C."/>
            <person name="O'Connor E."/>
            <person name="Balint B."/>
            <person name="Krizsan K."/>
            <person name="Kiss B."/>
            <person name="Hess J."/>
            <person name="Varga T."/>
            <person name="Slot J."/>
            <person name="Riley R."/>
            <person name="Boka B."/>
            <person name="Rigling D."/>
            <person name="Barry K."/>
            <person name="Lee J."/>
            <person name="Mihaltcheva S."/>
            <person name="LaButti K."/>
            <person name="Lipzen A."/>
            <person name="Waldron R."/>
            <person name="Moloney N.M."/>
            <person name="Sperisen C."/>
            <person name="Kredics L."/>
            <person name="Vagvoelgyi C."/>
            <person name="Patrignani A."/>
            <person name="Fitzpatrick D."/>
            <person name="Nagy I."/>
            <person name="Doyle S."/>
            <person name="Anderson J.B."/>
            <person name="Grigoriev I.V."/>
            <person name="Gueldener U."/>
            <person name="Muensterkoetter M."/>
            <person name="Nagy L.G."/>
        </authorList>
    </citation>
    <scope>NUCLEOTIDE SEQUENCE [LARGE SCALE GENOMIC DNA]</scope>
    <source>
        <strain evidence="2">Ar21-2</strain>
    </source>
</reference>
<dbReference type="EMBL" id="KZ293695">
    <property type="protein sequence ID" value="PBK84820.1"/>
    <property type="molecule type" value="Genomic_DNA"/>
</dbReference>
<evidence type="ECO:0000313" key="1">
    <source>
        <dbReference type="EMBL" id="PBK84820.1"/>
    </source>
</evidence>
<gene>
    <name evidence="1" type="ORF">ARMGADRAFT_595558</name>
</gene>
<evidence type="ECO:0000313" key="2">
    <source>
        <dbReference type="Proteomes" id="UP000217790"/>
    </source>
</evidence>
<keyword evidence="2" id="KW-1185">Reference proteome</keyword>
<accession>A0A2H3CSI4</accession>
<organism evidence="1 2">
    <name type="scientific">Armillaria gallica</name>
    <name type="common">Bulbous honey fungus</name>
    <name type="synonym">Armillaria bulbosa</name>
    <dbReference type="NCBI Taxonomy" id="47427"/>
    <lineage>
        <taxon>Eukaryota</taxon>
        <taxon>Fungi</taxon>
        <taxon>Dikarya</taxon>
        <taxon>Basidiomycota</taxon>
        <taxon>Agaricomycotina</taxon>
        <taxon>Agaricomycetes</taxon>
        <taxon>Agaricomycetidae</taxon>
        <taxon>Agaricales</taxon>
        <taxon>Marasmiineae</taxon>
        <taxon>Physalacriaceae</taxon>
        <taxon>Armillaria</taxon>
    </lineage>
</organism>
<protein>
    <submittedName>
        <fullName evidence="1">Uncharacterized protein</fullName>
    </submittedName>
</protein>
<sequence length="116" mass="12893">MPWYSYKGHKALKIRHTCVPAPAMIPSCTRTLCSPLRCTLMGKSWFRGEGNQSLPLLGPFSSCTSVATALRHGDPLARRLYSRFLPPSSSRQPSLKLIRALPIQHGIVPHRTKRGS</sequence>
<name>A0A2H3CSI4_ARMGA</name>
<dbReference type="OrthoDB" id="10472314at2759"/>
<dbReference type="InParanoid" id="A0A2H3CSI4"/>
<dbReference type="Proteomes" id="UP000217790">
    <property type="component" value="Unassembled WGS sequence"/>
</dbReference>
<proteinExistence type="predicted"/>